<dbReference type="RefSeq" id="WP_004919006.1">
    <property type="nucleotide sequence ID" value="NC_017731.1"/>
</dbReference>
<dbReference type="KEGG" id="psi:S70_19125"/>
<sequence length="96" mass="11460">MTNIQLLLLATNNFNASAPLSHTHASYVYQFYYAQIAHKQLKLNDFMKGFIEQVEPILKNNSDLYDRRDEIYQLIQSYLQQAETRFIQRKMQINKE</sequence>
<evidence type="ECO:0000313" key="1">
    <source>
        <dbReference type="EMBL" id="AFH95621.1"/>
    </source>
</evidence>
<protein>
    <submittedName>
        <fullName evidence="1">Uncharacterized protein</fullName>
    </submittedName>
</protein>
<reference evidence="1 2" key="1">
    <citation type="journal article" date="2012" name="J. Bacteriol.">
        <title>Complete Genome Sequence of Providencia stuartii Clinical Isolate MRSN 2154.</title>
        <authorList>
            <person name="Clifford R.J."/>
            <person name="Hang J."/>
            <person name="Riley M.C."/>
            <person name="Onmus-Leone F."/>
            <person name="Kuschner R.A."/>
            <person name="Lesho E.P."/>
            <person name="Waterman P.E."/>
        </authorList>
    </citation>
    <scope>NUCLEOTIDE SEQUENCE [LARGE SCALE GENOMIC DNA]</scope>
    <source>
        <strain evidence="1 2">MRSN 2154</strain>
    </source>
</reference>
<proteinExistence type="predicted"/>
<dbReference type="GeneID" id="93519651"/>
<dbReference type="EMBL" id="CP003488">
    <property type="protein sequence ID" value="AFH95621.1"/>
    <property type="molecule type" value="Genomic_DNA"/>
</dbReference>
<gene>
    <name evidence="1" type="ordered locus">S70_19125</name>
</gene>
<accession>A0A140NRT8</accession>
<dbReference type="Proteomes" id="UP000005012">
    <property type="component" value="Chromosome"/>
</dbReference>
<name>A0A140NRT8_PROSM</name>
<dbReference type="HOGENOM" id="CLU_2370553_0_0_6"/>
<organism evidence="1 2">
    <name type="scientific">Providencia stuartii (strain MRSN 2154)</name>
    <dbReference type="NCBI Taxonomy" id="1157951"/>
    <lineage>
        <taxon>Bacteria</taxon>
        <taxon>Pseudomonadati</taxon>
        <taxon>Pseudomonadota</taxon>
        <taxon>Gammaproteobacteria</taxon>
        <taxon>Enterobacterales</taxon>
        <taxon>Morganellaceae</taxon>
        <taxon>Providencia</taxon>
    </lineage>
</organism>
<dbReference type="OrthoDB" id="6466821at2"/>
<reference evidence="2" key="2">
    <citation type="submission" date="2012-04" db="EMBL/GenBank/DDBJ databases">
        <title>Complete genome sequence of Providencia stuartii clinical isolate MRSN 2154.</title>
        <authorList>
            <person name="Clifford R.J."/>
            <person name="Hang J."/>
            <person name="Riley M.C."/>
            <person name="Onmus-Leone F."/>
            <person name="Kuschner R.A."/>
            <person name="Lesho E.P."/>
            <person name="Waterman P.E."/>
        </authorList>
    </citation>
    <scope>NUCLEOTIDE SEQUENCE [LARGE SCALE GENOMIC DNA]</scope>
    <source>
        <strain evidence="2">MRSN 2154</strain>
    </source>
</reference>
<evidence type="ECO:0000313" key="2">
    <source>
        <dbReference type="Proteomes" id="UP000005012"/>
    </source>
</evidence>
<dbReference type="AlphaFoldDB" id="A0A140NRT8"/>
<dbReference type="PATRIC" id="fig|1157951.4.peg.3841"/>